<organism evidence="1 2">
    <name type="scientific">Candidatus Scalindua rubra</name>
    <dbReference type="NCBI Taxonomy" id="1872076"/>
    <lineage>
        <taxon>Bacteria</taxon>
        <taxon>Pseudomonadati</taxon>
        <taxon>Planctomycetota</taxon>
        <taxon>Candidatus Brocadiia</taxon>
        <taxon>Candidatus Brocadiales</taxon>
        <taxon>Candidatus Scalinduaceae</taxon>
        <taxon>Candidatus Scalindua</taxon>
    </lineage>
</organism>
<comment type="caution">
    <text evidence="1">The sequence shown here is derived from an EMBL/GenBank/DDBJ whole genome shotgun (WGS) entry which is preliminary data.</text>
</comment>
<dbReference type="EMBL" id="MAYW01000035">
    <property type="protein sequence ID" value="ODS33195.1"/>
    <property type="molecule type" value="Genomic_DNA"/>
</dbReference>
<dbReference type="Proteomes" id="UP000094056">
    <property type="component" value="Unassembled WGS sequence"/>
</dbReference>
<reference evidence="1 2" key="1">
    <citation type="submission" date="2016-07" db="EMBL/GenBank/DDBJ databases">
        <title>Draft genome of Scalindua rubra, obtained from a brine-seawater interface in the Red Sea, sheds light on salt adaptation in anammox bacteria.</title>
        <authorList>
            <person name="Speth D.R."/>
            <person name="Lagkouvardos I."/>
            <person name="Wang Y."/>
            <person name="Qian P.-Y."/>
            <person name="Dutilh B.E."/>
            <person name="Jetten M.S."/>
        </authorList>
    </citation>
    <scope>NUCLEOTIDE SEQUENCE [LARGE SCALE GENOMIC DNA]</scope>
    <source>
        <strain evidence="1">BSI-1</strain>
    </source>
</reference>
<sequence length="839" mass="91711">MADFYDQNMSGSFDGIPGDATYSVDVDTSKLEGAMDIFQNALHRVTDVLGRVVSGMQGIGSTVSSVFGGGITPGVYAPISPAMGGFTPGGYSPVSSGSPYQATDMSEVGRYVGYPTYFQSMKGAFGMGGSPFMSAVDYQQMMARDFAERTTLLGGSVASVGAEMGAGYLGAKMLKPLFGKGMFGTLAGGITGYTAAAYPLEHLMGKINQGLEFDRLIGDVSSRAGINEGLFHPGFNRSHRREITRELRGAGRDLNLGMGDFADIMLYGSEEGLFRGVTDSQQFTDTMKVAAKNLKSLMMVLREPDVREAIRDMATFQEWGVPLAQQPAFAQHAAVVGRMLGTTAKGAMQIASMGAQMGPQFGYSQAYGAQAGWFGAQVGESVLRSGAMTRAELSVYGGTEGFGNVYAQELMGTSRLLYMKKILPAFMKGSEGDYELDRDMWNKFLNDEIGYEEVFEEAKDRMVEDKTLGYMTKYLTPKLIEKIPAKELDFLRQKIFYEMRHSDRFSRATDIQIADLLTGTPEEAWKMLQGRHALPQMLRDRARAGSQVWLEQEMGKGGLISRVKEGLGRLRSDLGIPENYVVDLVGDAKQDIKELMDTVYYKMRGKTVTRYPSKMDMPELSDKLLGSGAFQKRIQDMRVQLATEEGATPPALMREMEEGIEDFGARWYNRMDAGALGYTPMGGLLAYFMKSPGEKLINKGAHLKPGQLTKAITASIKQEPSGLSKEETGFYDILKGSSEEELQELLASVQAGSHLLKEHSRTPFSSVSMQDDDSMSSLLTTMISPATGLLNNLLPQKTPVDSALHQLTLIVSYKPPTGSKISRQRQLATKILVQSLLKL</sequence>
<protein>
    <submittedName>
        <fullName evidence="1">Uncharacterized protein</fullName>
    </submittedName>
</protein>
<gene>
    <name evidence="1" type="ORF">SCARUB_01673</name>
</gene>
<proteinExistence type="predicted"/>
<evidence type="ECO:0000313" key="1">
    <source>
        <dbReference type="EMBL" id="ODS33195.1"/>
    </source>
</evidence>
<accession>A0A1E3XC34</accession>
<name>A0A1E3XC34_9BACT</name>
<dbReference type="AlphaFoldDB" id="A0A1E3XC34"/>
<evidence type="ECO:0000313" key="2">
    <source>
        <dbReference type="Proteomes" id="UP000094056"/>
    </source>
</evidence>